<proteinExistence type="predicted"/>
<gene>
    <name evidence="2" type="ORF">PBRA_001128</name>
    <name evidence="3" type="ORF">PLBR_LOCUS4448</name>
</gene>
<keyword evidence="1" id="KW-0812">Transmembrane</keyword>
<organism evidence="2 4">
    <name type="scientific">Plasmodiophora brassicae</name>
    <name type="common">Clubroot disease agent</name>
    <dbReference type="NCBI Taxonomy" id="37360"/>
    <lineage>
        <taxon>Eukaryota</taxon>
        <taxon>Sar</taxon>
        <taxon>Rhizaria</taxon>
        <taxon>Endomyxa</taxon>
        <taxon>Phytomyxea</taxon>
        <taxon>Plasmodiophorida</taxon>
        <taxon>Plasmodiophoridae</taxon>
        <taxon>Plasmodiophora</taxon>
    </lineage>
</organism>
<protein>
    <submittedName>
        <fullName evidence="2">Uncharacterized protein</fullName>
    </submittedName>
</protein>
<evidence type="ECO:0000313" key="3">
    <source>
        <dbReference type="EMBL" id="SPQ97233.1"/>
    </source>
</evidence>
<name>A0A0G4IVG5_PLABS</name>
<dbReference type="EMBL" id="OVEO01000007">
    <property type="protein sequence ID" value="SPQ97233.1"/>
    <property type="molecule type" value="Genomic_DNA"/>
</dbReference>
<dbReference type="Proteomes" id="UP000039324">
    <property type="component" value="Unassembled WGS sequence"/>
</dbReference>
<keyword evidence="1" id="KW-1133">Transmembrane helix</keyword>
<keyword evidence="3" id="KW-0496">Mitochondrion</keyword>
<accession>A0A0G4IVG5</accession>
<evidence type="ECO:0000313" key="2">
    <source>
        <dbReference type="EMBL" id="CEO99222.1"/>
    </source>
</evidence>
<feature type="transmembrane region" description="Helical" evidence="1">
    <location>
        <begin position="7"/>
        <end position="28"/>
    </location>
</feature>
<sequence>MNRALPVVLGSVWVAALVGVIGLTAYYVHKDSDQLSWATRLDSRLDLIWQRLCNGELDSNEAAQAHEGINVKRITDALKTIREDQNIPHPDIVDSGDQNRLATILLSVSGKSEYLGIIISAARYRKALNEYMVKMVSAGSLHALWKSFEEPDRDNRRMVSNSHIGKLEETVRELTMMHYLANSWGSSDALTKRYLSWLFRVGEDRITPDMVNDLKAKVKQLEDPRDIDEWLNKLAMMRAEVNEALENKRVMAAKALENERAGNQDTSPL</sequence>
<evidence type="ECO:0000256" key="1">
    <source>
        <dbReference type="SAM" id="Phobius"/>
    </source>
</evidence>
<evidence type="ECO:0000313" key="5">
    <source>
        <dbReference type="Proteomes" id="UP000290189"/>
    </source>
</evidence>
<geneLocation type="mitochondrion" evidence="3"/>
<evidence type="ECO:0000313" key="4">
    <source>
        <dbReference type="Proteomes" id="UP000039324"/>
    </source>
</evidence>
<dbReference type="Proteomes" id="UP000290189">
    <property type="component" value="Unassembled WGS sequence"/>
</dbReference>
<keyword evidence="1" id="KW-0472">Membrane</keyword>
<reference evidence="2 4" key="1">
    <citation type="submission" date="2015-02" db="EMBL/GenBank/DDBJ databases">
        <authorList>
            <person name="Chooi Y.-H."/>
        </authorList>
    </citation>
    <scope>NUCLEOTIDE SEQUENCE [LARGE SCALE GENOMIC DNA]</scope>
    <source>
        <strain evidence="2">E3</strain>
    </source>
</reference>
<dbReference type="EMBL" id="CDSF01000090">
    <property type="protein sequence ID" value="CEO99222.1"/>
    <property type="molecule type" value="Genomic_DNA"/>
</dbReference>
<reference evidence="3 5" key="2">
    <citation type="submission" date="2018-03" db="EMBL/GenBank/DDBJ databases">
        <authorList>
            <person name="Fogelqvist J."/>
        </authorList>
    </citation>
    <scope>NUCLEOTIDE SEQUENCE [LARGE SCALE GENOMIC DNA]</scope>
</reference>
<dbReference type="AlphaFoldDB" id="A0A0G4IVG5"/>
<keyword evidence="4" id="KW-1185">Reference proteome</keyword>